<dbReference type="STRING" id="1302689.RG47T_3638"/>
<proteinExistence type="predicted"/>
<comment type="caution">
    <text evidence="2">The sequence shown here is derived from an EMBL/GenBank/DDBJ whole genome shotgun (WGS) entry which is preliminary data.</text>
</comment>
<protein>
    <recommendedName>
        <fullName evidence="4">HTTM domain-containing protein</fullName>
    </recommendedName>
</protein>
<evidence type="ECO:0000313" key="3">
    <source>
        <dbReference type="Proteomes" id="UP000186720"/>
    </source>
</evidence>
<feature type="transmembrane region" description="Helical" evidence="1">
    <location>
        <begin position="7"/>
        <end position="27"/>
    </location>
</feature>
<keyword evidence="3" id="KW-1185">Reference proteome</keyword>
<feature type="transmembrane region" description="Helical" evidence="1">
    <location>
        <begin position="247"/>
        <end position="266"/>
    </location>
</feature>
<accession>A0A1Q6A2C6</accession>
<name>A0A1Q6A2C6_9SPHI</name>
<sequence length="271" mass="30691">MNQLYCYNLVLLIFSIQVIISTSEYLFSYQLFKDSGLISWEVNRFAHPKFARFIHRLGFNHLFSYPNYIFLLVFKLCIAVTIIFQLWIGNSVILLILLLALVSLLTIYRNYRSNNGADQMSGIVIAALALGKVASTKHSLDIALAFITAQALLAYGTSGFLKLTKAGWLNGTYVLEILKTSTFGNRKILDYFSKRIMLRFAASFIVVFGDILLSISVLFPPKICLCILLIGLCLHLGIAFVMGLNTFVWAFCATYPAIFYFSCKLYHQVYL</sequence>
<dbReference type="Proteomes" id="UP000186720">
    <property type="component" value="Unassembled WGS sequence"/>
</dbReference>
<dbReference type="AlphaFoldDB" id="A0A1Q6A2C6"/>
<organism evidence="2 3">
    <name type="scientific">Mucilaginibacter polytrichastri</name>
    <dbReference type="NCBI Taxonomy" id="1302689"/>
    <lineage>
        <taxon>Bacteria</taxon>
        <taxon>Pseudomonadati</taxon>
        <taxon>Bacteroidota</taxon>
        <taxon>Sphingobacteriia</taxon>
        <taxon>Sphingobacteriales</taxon>
        <taxon>Sphingobacteriaceae</taxon>
        <taxon>Mucilaginibacter</taxon>
    </lineage>
</organism>
<feature type="transmembrane region" description="Helical" evidence="1">
    <location>
        <begin position="142"/>
        <end position="161"/>
    </location>
</feature>
<reference evidence="2 3" key="1">
    <citation type="submission" date="2016-11" db="EMBL/GenBank/DDBJ databases">
        <title>Whole Genome Sequencing of Mucilaginibacter polytrichastri RG4-7(T) isolated from the moss sample.</title>
        <authorList>
            <person name="Li Y."/>
        </authorList>
    </citation>
    <scope>NUCLEOTIDE SEQUENCE [LARGE SCALE GENOMIC DNA]</scope>
    <source>
        <strain evidence="2 3">RG4-7</strain>
    </source>
</reference>
<gene>
    <name evidence="2" type="ORF">RG47T_3638</name>
</gene>
<evidence type="ECO:0008006" key="4">
    <source>
        <dbReference type="Google" id="ProtNLM"/>
    </source>
</evidence>
<dbReference type="EMBL" id="MPPL01000001">
    <property type="protein sequence ID" value="OKS88174.1"/>
    <property type="molecule type" value="Genomic_DNA"/>
</dbReference>
<keyword evidence="1" id="KW-0812">Transmembrane</keyword>
<feature type="transmembrane region" description="Helical" evidence="1">
    <location>
        <begin position="68"/>
        <end position="87"/>
    </location>
</feature>
<feature type="transmembrane region" description="Helical" evidence="1">
    <location>
        <begin position="92"/>
        <end position="111"/>
    </location>
</feature>
<feature type="transmembrane region" description="Helical" evidence="1">
    <location>
        <begin position="196"/>
        <end position="216"/>
    </location>
</feature>
<evidence type="ECO:0000313" key="2">
    <source>
        <dbReference type="EMBL" id="OKS88174.1"/>
    </source>
</evidence>
<keyword evidence="1" id="KW-0472">Membrane</keyword>
<evidence type="ECO:0000256" key="1">
    <source>
        <dbReference type="SAM" id="Phobius"/>
    </source>
</evidence>
<keyword evidence="1" id="KW-1133">Transmembrane helix</keyword>